<name>A0A0W8I534_KOCRO</name>
<keyword evidence="2" id="KW-0812">Transmembrane</keyword>
<proteinExistence type="predicted"/>
<feature type="transmembrane region" description="Helical" evidence="2">
    <location>
        <begin position="187"/>
        <end position="215"/>
    </location>
</feature>
<dbReference type="Proteomes" id="UP000053512">
    <property type="component" value="Unassembled WGS sequence"/>
</dbReference>
<feature type="transmembrane region" description="Helical" evidence="2">
    <location>
        <begin position="29"/>
        <end position="53"/>
    </location>
</feature>
<feature type="compositionally biased region" description="Polar residues" evidence="1">
    <location>
        <begin position="153"/>
        <end position="163"/>
    </location>
</feature>
<keyword evidence="2" id="KW-1133">Transmembrane helix</keyword>
<protein>
    <submittedName>
        <fullName evidence="3">Uncharacterized protein</fullName>
    </submittedName>
</protein>
<feature type="region of interest" description="Disordered" evidence="1">
    <location>
        <begin position="144"/>
        <end position="166"/>
    </location>
</feature>
<dbReference type="EMBL" id="LQBK01000038">
    <property type="protein sequence ID" value="KUG52933.1"/>
    <property type="molecule type" value="Genomic_DNA"/>
</dbReference>
<evidence type="ECO:0000256" key="2">
    <source>
        <dbReference type="SAM" id="Phobius"/>
    </source>
</evidence>
<sequence length="223" mass="23312">MPRTAVTDSPVLHVQQDARPDLFRRGAPLVGPVFAAVVVAVLIGVPILLTVAFWSPWMLFTRIFVEAGLLPLVTTVRAVRKGAWRPPPLQRRAARGRHRDDRVGSPVPGGSPATPGLRPDPAVRGVAASGAGSAHWGVEESAAWARPAHRSRSGPNSGPTAWSGSGALRTLTDRKAPMGDNAAIETIFGLVLLIPCVIGPGLVVALVATSVLALVQPGRFPAP</sequence>
<evidence type="ECO:0000313" key="3">
    <source>
        <dbReference type="EMBL" id="KUG52933.1"/>
    </source>
</evidence>
<accession>A0A0W8I534</accession>
<evidence type="ECO:0000256" key="1">
    <source>
        <dbReference type="SAM" id="MobiDB-lite"/>
    </source>
</evidence>
<keyword evidence="2" id="KW-0472">Membrane</keyword>
<feature type="region of interest" description="Disordered" evidence="1">
    <location>
        <begin position="87"/>
        <end position="127"/>
    </location>
</feature>
<reference evidence="4" key="1">
    <citation type="submission" date="2015-12" db="EMBL/GenBank/DDBJ databases">
        <authorList>
            <person name="Nair G.R."/>
            <person name="Kaur G."/>
            <person name="Mayilraj S."/>
        </authorList>
    </citation>
    <scope>NUCLEOTIDE SEQUENCE [LARGE SCALE GENOMIC DNA]</scope>
    <source>
        <strain evidence="4">CD08_4</strain>
    </source>
</reference>
<gene>
    <name evidence="3" type="ORF">AVL61_11965</name>
</gene>
<organism evidence="3 4">
    <name type="scientific">Kocuria rosea subsp. polaris</name>
    <dbReference type="NCBI Taxonomy" id="136273"/>
    <lineage>
        <taxon>Bacteria</taxon>
        <taxon>Bacillati</taxon>
        <taxon>Actinomycetota</taxon>
        <taxon>Actinomycetes</taxon>
        <taxon>Micrococcales</taxon>
        <taxon>Micrococcaceae</taxon>
        <taxon>Kocuria</taxon>
    </lineage>
</organism>
<dbReference type="AlphaFoldDB" id="A0A0W8I534"/>
<evidence type="ECO:0000313" key="4">
    <source>
        <dbReference type="Proteomes" id="UP000053512"/>
    </source>
</evidence>
<comment type="caution">
    <text evidence="3">The sequence shown here is derived from an EMBL/GenBank/DDBJ whole genome shotgun (WGS) entry which is preliminary data.</text>
</comment>